<accession>A0ACB7SX59</accession>
<organism evidence="1 2">
    <name type="scientific">Hyalomma asiaticum</name>
    <name type="common">Tick</name>
    <dbReference type="NCBI Taxonomy" id="266040"/>
    <lineage>
        <taxon>Eukaryota</taxon>
        <taxon>Metazoa</taxon>
        <taxon>Ecdysozoa</taxon>
        <taxon>Arthropoda</taxon>
        <taxon>Chelicerata</taxon>
        <taxon>Arachnida</taxon>
        <taxon>Acari</taxon>
        <taxon>Parasitiformes</taxon>
        <taxon>Ixodida</taxon>
        <taxon>Ixodoidea</taxon>
        <taxon>Ixodidae</taxon>
        <taxon>Hyalomminae</taxon>
        <taxon>Hyalomma</taxon>
    </lineage>
</organism>
<dbReference type="Proteomes" id="UP000821845">
    <property type="component" value="Chromosome 2"/>
</dbReference>
<keyword evidence="2" id="KW-1185">Reference proteome</keyword>
<evidence type="ECO:0000313" key="2">
    <source>
        <dbReference type="Proteomes" id="UP000821845"/>
    </source>
</evidence>
<comment type="caution">
    <text evidence="1">The sequence shown here is derived from an EMBL/GenBank/DDBJ whole genome shotgun (WGS) entry which is preliminary data.</text>
</comment>
<protein>
    <submittedName>
        <fullName evidence="1">Uncharacterized protein</fullName>
    </submittedName>
</protein>
<name>A0ACB7SX59_HYAAI</name>
<gene>
    <name evidence="1" type="ORF">HPB50_010886</name>
</gene>
<reference evidence="1" key="1">
    <citation type="submission" date="2020-05" db="EMBL/GenBank/DDBJ databases">
        <title>Large-scale comparative analyses of tick genomes elucidate their genetic diversity and vector capacities.</title>
        <authorList>
            <person name="Jia N."/>
            <person name="Wang J."/>
            <person name="Shi W."/>
            <person name="Du L."/>
            <person name="Sun Y."/>
            <person name="Zhan W."/>
            <person name="Jiang J."/>
            <person name="Wang Q."/>
            <person name="Zhang B."/>
            <person name="Ji P."/>
            <person name="Sakyi L.B."/>
            <person name="Cui X."/>
            <person name="Yuan T."/>
            <person name="Jiang B."/>
            <person name="Yang W."/>
            <person name="Lam T.T.-Y."/>
            <person name="Chang Q."/>
            <person name="Ding S."/>
            <person name="Wang X."/>
            <person name="Zhu J."/>
            <person name="Ruan X."/>
            <person name="Zhao L."/>
            <person name="Wei J."/>
            <person name="Que T."/>
            <person name="Du C."/>
            <person name="Cheng J."/>
            <person name="Dai P."/>
            <person name="Han X."/>
            <person name="Huang E."/>
            <person name="Gao Y."/>
            <person name="Liu J."/>
            <person name="Shao H."/>
            <person name="Ye R."/>
            <person name="Li L."/>
            <person name="Wei W."/>
            <person name="Wang X."/>
            <person name="Wang C."/>
            <person name="Yang T."/>
            <person name="Huo Q."/>
            <person name="Li W."/>
            <person name="Guo W."/>
            <person name="Chen H."/>
            <person name="Zhou L."/>
            <person name="Ni X."/>
            <person name="Tian J."/>
            <person name="Zhou Y."/>
            <person name="Sheng Y."/>
            <person name="Liu T."/>
            <person name="Pan Y."/>
            <person name="Xia L."/>
            <person name="Li J."/>
            <person name="Zhao F."/>
            <person name="Cao W."/>
        </authorList>
    </citation>
    <scope>NUCLEOTIDE SEQUENCE</scope>
    <source>
        <strain evidence="1">Hyas-2018</strain>
    </source>
</reference>
<sequence length="336" mass="37000">MAPLSPSPLTISVDGTPLPLVSTLRILGLFLQSNGKHTTLITQLSNTVHQTMRLIRRIANRHHGMREHDLRRLVQAFVLSRFVYSLPYLFLSRTEEDKVNCLIRQAYKSALSLPTSTSTDRLHSCRCRVHNSLTELTEAHRTAQLLRLSRTRPGRALLSTLKLSPLMPLPTSLPIPSHVSSLLAIDPLPKNMHPEHHPSRRAARASALWRKFGRQPAVAYVDAAPHRHYAAHALAVTDNSLRPTITASVCTSTSVEAEEAAIALAITQTSAEYIFSDSKPAVYNYAVGRVAPPAAGILRTRPDLQLRLVTWAEDVAARHCLDATTGSLKAAHNAAF</sequence>
<dbReference type="EMBL" id="CM023482">
    <property type="protein sequence ID" value="KAH6938576.1"/>
    <property type="molecule type" value="Genomic_DNA"/>
</dbReference>
<evidence type="ECO:0000313" key="1">
    <source>
        <dbReference type="EMBL" id="KAH6938576.1"/>
    </source>
</evidence>
<proteinExistence type="predicted"/>